<dbReference type="EMBL" id="FZOS01000001">
    <property type="protein sequence ID" value="SNS12050.1"/>
    <property type="molecule type" value="Genomic_DNA"/>
</dbReference>
<gene>
    <name evidence="2" type="ORF">SAMN06295912_101435</name>
</gene>
<sequence length="61" mass="6638">MQGTLWALAGASAGVAAVAALADRRRNRRRDLDRVGWMPWPLIVMLAIMLALAFTAFAIRG</sequence>
<organism evidence="2 3">
    <name type="scientific">Edaphosphingomonas laterariae</name>
    <dbReference type="NCBI Taxonomy" id="861865"/>
    <lineage>
        <taxon>Bacteria</taxon>
        <taxon>Pseudomonadati</taxon>
        <taxon>Pseudomonadota</taxon>
        <taxon>Alphaproteobacteria</taxon>
        <taxon>Sphingomonadales</taxon>
        <taxon>Rhizorhabdaceae</taxon>
        <taxon>Edaphosphingomonas</taxon>
    </lineage>
</organism>
<evidence type="ECO:0000313" key="3">
    <source>
        <dbReference type="Proteomes" id="UP000198281"/>
    </source>
</evidence>
<dbReference type="Proteomes" id="UP000198281">
    <property type="component" value="Unassembled WGS sequence"/>
</dbReference>
<dbReference type="RefSeq" id="WP_089217928.1">
    <property type="nucleotide sequence ID" value="NZ_FZOS01000001.1"/>
</dbReference>
<keyword evidence="3" id="KW-1185">Reference proteome</keyword>
<accession>A0A239BVW9</accession>
<feature type="transmembrane region" description="Helical" evidence="1">
    <location>
        <begin position="38"/>
        <end position="59"/>
    </location>
</feature>
<keyword evidence="1" id="KW-0472">Membrane</keyword>
<evidence type="ECO:0000313" key="2">
    <source>
        <dbReference type="EMBL" id="SNS12050.1"/>
    </source>
</evidence>
<name>A0A239BVW9_9SPHN</name>
<evidence type="ECO:0000256" key="1">
    <source>
        <dbReference type="SAM" id="Phobius"/>
    </source>
</evidence>
<protein>
    <submittedName>
        <fullName evidence="2">Uncharacterized protein</fullName>
    </submittedName>
</protein>
<keyword evidence="1" id="KW-0812">Transmembrane</keyword>
<dbReference type="AlphaFoldDB" id="A0A239BVW9"/>
<keyword evidence="1" id="KW-1133">Transmembrane helix</keyword>
<reference evidence="3" key="1">
    <citation type="submission" date="2017-06" db="EMBL/GenBank/DDBJ databases">
        <authorList>
            <person name="Varghese N."/>
            <person name="Submissions S."/>
        </authorList>
    </citation>
    <scope>NUCLEOTIDE SEQUENCE [LARGE SCALE GENOMIC DNA]</scope>
    <source>
        <strain evidence="3">LNB2</strain>
    </source>
</reference>
<proteinExistence type="predicted"/>